<dbReference type="EMBL" id="BARU01009115">
    <property type="protein sequence ID" value="GAH32960.1"/>
    <property type="molecule type" value="Genomic_DNA"/>
</dbReference>
<proteinExistence type="predicted"/>
<dbReference type="AlphaFoldDB" id="X1FKE0"/>
<sequence>MRQKRMDALFDVVSGDFHATRELDPGPIPLISCGDVDNGLVGYFDIPADKTYRNCVTVAYNGQPLTSKFHPYVFGAKDDVAVLLPRQEMPDTTLTYVAAMLNVMMWRYSYGRKCFREKLRNVRLPIPMRERGVGEQIDHDSVARLFPSALRRVLADRKDSGPRSFARLMERIRSAMVGTAR</sequence>
<evidence type="ECO:0000313" key="1">
    <source>
        <dbReference type="EMBL" id="GAH32960.1"/>
    </source>
</evidence>
<reference evidence="1" key="1">
    <citation type="journal article" date="2014" name="Front. Microbiol.">
        <title>High frequency of phylogenetically diverse reductive dehalogenase-homologous genes in deep subseafloor sedimentary metagenomes.</title>
        <authorList>
            <person name="Kawai M."/>
            <person name="Futagami T."/>
            <person name="Toyoda A."/>
            <person name="Takaki Y."/>
            <person name="Nishi S."/>
            <person name="Hori S."/>
            <person name="Arai W."/>
            <person name="Tsubouchi T."/>
            <person name="Morono Y."/>
            <person name="Uchiyama I."/>
            <person name="Ito T."/>
            <person name="Fujiyama A."/>
            <person name="Inagaki F."/>
            <person name="Takami H."/>
        </authorList>
    </citation>
    <scope>NUCLEOTIDE SEQUENCE</scope>
    <source>
        <strain evidence="1">Expedition CK06-06</strain>
    </source>
</reference>
<protein>
    <recommendedName>
        <fullName evidence="2">Type I restriction modification DNA specificity domain-containing protein</fullName>
    </recommendedName>
</protein>
<organism evidence="1">
    <name type="scientific">marine sediment metagenome</name>
    <dbReference type="NCBI Taxonomy" id="412755"/>
    <lineage>
        <taxon>unclassified sequences</taxon>
        <taxon>metagenomes</taxon>
        <taxon>ecological metagenomes</taxon>
    </lineage>
</organism>
<gene>
    <name evidence="1" type="ORF">S03H2_17642</name>
</gene>
<evidence type="ECO:0008006" key="2">
    <source>
        <dbReference type="Google" id="ProtNLM"/>
    </source>
</evidence>
<comment type="caution">
    <text evidence="1">The sequence shown here is derived from an EMBL/GenBank/DDBJ whole genome shotgun (WGS) entry which is preliminary data.</text>
</comment>
<name>X1FKE0_9ZZZZ</name>
<accession>X1FKE0</accession>